<dbReference type="Proteomes" id="UP000291097">
    <property type="component" value="Unassembled WGS sequence"/>
</dbReference>
<name>A0A482YCZ6_9EURY</name>
<reference evidence="1 2" key="1">
    <citation type="submission" date="2019-02" db="EMBL/GenBank/DDBJ databases">
        <title>Genomic Encyclopedia of Archaeal and Bacterial Type Strains, Phase II (KMG-II): from individual species to whole genera.</title>
        <authorList>
            <person name="Goeker M."/>
        </authorList>
    </citation>
    <scope>NUCLEOTIDE SEQUENCE [LARGE SCALE GENOMIC DNA]</scope>
    <source>
        <strain evidence="1 2">DSM 18328</strain>
    </source>
</reference>
<evidence type="ECO:0000313" key="2">
    <source>
        <dbReference type="Proteomes" id="UP000291097"/>
    </source>
</evidence>
<gene>
    <name evidence="1" type="ORF">BDK88_1952</name>
</gene>
<dbReference type="AlphaFoldDB" id="A0A482YCZ6"/>
<organism evidence="1 2">
    <name type="scientific">Natrinema hispanicum</name>
    <dbReference type="NCBI Taxonomy" id="392421"/>
    <lineage>
        <taxon>Archaea</taxon>
        <taxon>Methanobacteriati</taxon>
        <taxon>Methanobacteriota</taxon>
        <taxon>Stenosarchaea group</taxon>
        <taxon>Halobacteria</taxon>
        <taxon>Halobacteriales</taxon>
        <taxon>Natrialbaceae</taxon>
        <taxon>Natrinema</taxon>
    </lineage>
</organism>
<evidence type="ECO:0000313" key="1">
    <source>
        <dbReference type="EMBL" id="RZV10770.1"/>
    </source>
</evidence>
<protein>
    <submittedName>
        <fullName evidence="1">Uncharacterized protein</fullName>
    </submittedName>
</protein>
<proteinExistence type="predicted"/>
<comment type="caution">
    <text evidence="1">The sequence shown here is derived from an EMBL/GenBank/DDBJ whole genome shotgun (WGS) entry which is preliminary data.</text>
</comment>
<accession>A0A482YCZ6</accession>
<dbReference type="EMBL" id="SHMP01000004">
    <property type="protein sequence ID" value="RZV10770.1"/>
    <property type="molecule type" value="Genomic_DNA"/>
</dbReference>
<sequence>MLTWTTKVLITESVGFVPFAESGAVTVADTSCSGGTIAFSGSEKSDRFS</sequence>